<gene>
    <name evidence="1" type="ORF">SAMEA104719789_00582</name>
</gene>
<name>A0A383TV82_9FLAO</name>
<evidence type="ECO:0000313" key="1">
    <source>
        <dbReference type="EMBL" id="SZD71534.1"/>
    </source>
</evidence>
<dbReference type="InterPro" id="IPR008323">
    <property type="entry name" value="UCP033563"/>
</dbReference>
<dbReference type="RefSeq" id="WP_119059043.1">
    <property type="nucleotide sequence ID" value="NZ_UNSC01000002.1"/>
</dbReference>
<accession>A0A383TV82</accession>
<evidence type="ECO:0000313" key="2">
    <source>
        <dbReference type="Proteomes" id="UP000262142"/>
    </source>
</evidence>
<dbReference type="Pfam" id="PF06245">
    <property type="entry name" value="DUF1015"/>
    <property type="match status" value="1"/>
</dbReference>
<keyword evidence="2" id="KW-1185">Reference proteome</keyword>
<dbReference type="PANTHER" id="PTHR36454:SF1">
    <property type="entry name" value="DUF1015 DOMAIN-CONTAINING PROTEIN"/>
    <property type="match status" value="1"/>
</dbReference>
<dbReference type="OrthoDB" id="9781616at2"/>
<organism evidence="1 2">
    <name type="scientific">Candidatus Ornithobacterium hominis</name>
    <dbReference type="NCBI Taxonomy" id="2497989"/>
    <lineage>
        <taxon>Bacteria</taxon>
        <taxon>Pseudomonadati</taxon>
        <taxon>Bacteroidota</taxon>
        <taxon>Flavobacteriia</taxon>
        <taxon>Flavobacteriales</taxon>
        <taxon>Weeksellaceae</taxon>
        <taxon>Ornithobacterium</taxon>
    </lineage>
</organism>
<sequence>MIEFKPFCGVRPAKNKASTVTTKNLDYYLKEEISHELNNTPESFLNILKPTIEHKEWSDKEKYHEVRHNFQEFLKEGILLKDKKSYYIYEQEDANGAVTIGVIGIISIDNVRNSQIKKHENTLGEREEIFANHLKAIHMQADPILLTFPENQSIELIMSMTTRHTPTLEFIGADDHTHRLWQVKDRLIMQQLKSAIEKLPSLYVADGHHRLGSLELYTDYMREQEPDFFGGEAFNYAMAVIVPGNFLKVKDYNRLIKDLNGYTPIEFLEKISGVFSVIEKEKPYYPSGKHHISLYLDGKFYALYVNQEYRGIPKALGELDTYLWEEHIMKPVLEVGNSRKSKRVKFKKGTGNIDGILAMKEMVDSGEFVAAFGFYPVSINDLILVADENKMMPPKSTFIEPKFLSALTTFDLTD</sequence>
<reference evidence="1 2" key="1">
    <citation type="submission" date="2018-09" db="EMBL/GenBank/DDBJ databases">
        <authorList>
            <consortium name="Pathogen Informatics"/>
        </authorList>
    </citation>
    <scope>NUCLEOTIDE SEQUENCE [LARGE SCALE GENOMIC DNA]</scope>
    <source>
        <strain evidence="1 2">OH-22767</strain>
    </source>
</reference>
<protein>
    <submittedName>
        <fullName evidence="1">Uncharacterized conserved protein</fullName>
    </submittedName>
</protein>
<dbReference type="AlphaFoldDB" id="A0A383TV82"/>
<proteinExistence type="predicted"/>
<dbReference type="PANTHER" id="PTHR36454">
    <property type="entry name" value="LMO2823 PROTEIN"/>
    <property type="match status" value="1"/>
</dbReference>
<dbReference type="PIRSF" id="PIRSF033563">
    <property type="entry name" value="UCP033563"/>
    <property type="match status" value="1"/>
</dbReference>
<dbReference type="EMBL" id="UNSC01000002">
    <property type="protein sequence ID" value="SZD71534.1"/>
    <property type="molecule type" value="Genomic_DNA"/>
</dbReference>
<dbReference type="Proteomes" id="UP000262142">
    <property type="component" value="Unassembled WGS sequence"/>
</dbReference>